<dbReference type="OrthoDB" id="7691805at2759"/>
<evidence type="ECO:0000313" key="1">
    <source>
        <dbReference type="EMBL" id="KAF9488554.1"/>
    </source>
</evidence>
<name>A0A9P5ZIT7_PLEER</name>
<dbReference type="Proteomes" id="UP000807025">
    <property type="component" value="Unassembled WGS sequence"/>
</dbReference>
<feature type="non-terminal residue" evidence="1">
    <location>
        <position position="71"/>
    </location>
</feature>
<gene>
    <name evidence="1" type="ORF">BDN71DRAFT_1355826</name>
</gene>
<protein>
    <recommendedName>
        <fullName evidence="3">GAG-pre-integrase domain-containing protein</fullName>
    </recommendedName>
</protein>
<evidence type="ECO:0000313" key="2">
    <source>
        <dbReference type="Proteomes" id="UP000807025"/>
    </source>
</evidence>
<comment type="caution">
    <text evidence="1">The sequence shown here is derived from an EMBL/GenBank/DDBJ whole genome shotgun (WGS) entry which is preliminary data.</text>
</comment>
<reference evidence="1" key="1">
    <citation type="submission" date="2020-11" db="EMBL/GenBank/DDBJ databases">
        <authorList>
            <consortium name="DOE Joint Genome Institute"/>
            <person name="Ahrendt S."/>
            <person name="Riley R."/>
            <person name="Andreopoulos W."/>
            <person name="Labutti K."/>
            <person name="Pangilinan J."/>
            <person name="Ruiz-Duenas F.J."/>
            <person name="Barrasa J.M."/>
            <person name="Sanchez-Garcia M."/>
            <person name="Camarero S."/>
            <person name="Miyauchi S."/>
            <person name="Serrano A."/>
            <person name="Linde D."/>
            <person name="Babiker R."/>
            <person name="Drula E."/>
            <person name="Ayuso-Fernandez I."/>
            <person name="Pacheco R."/>
            <person name="Padilla G."/>
            <person name="Ferreira P."/>
            <person name="Barriuso J."/>
            <person name="Kellner H."/>
            <person name="Castanera R."/>
            <person name="Alfaro M."/>
            <person name="Ramirez L."/>
            <person name="Pisabarro A.G."/>
            <person name="Kuo A."/>
            <person name="Tritt A."/>
            <person name="Lipzen A."/>
            <person name="He G."/>
            <person name="Yan M."/>
            <person name="Ng V."/>
            <person name="Cullen D."/>
            <person name="Martin F."/>
            <person name="Rosso M.-N."/>
            <person name="Henrissat B."/>
            <person name="Hibbett D."/>
            <person name="Martinez A.T."/>
            <person name="Grigoriev I.V."/>
        </authorList>
    </citation>
    <scope>NUCLEOTIDE SEQUENCE</scope>
    <source>
        <strain evidence="1">ATCC 90797</strain>
    </source>
</reference>
<dbReference type="AlphaFoldDB" id="A0A9P5ZIT7"/>
<dbReference type="EMBL" id="MU154708">
    <property type="protein sequence ID" value="KAF9488554.1"/>
    <property type="molecule type" value="Genomic_DNA"/>
</dbReference>
<keyword evidence="2" id="KW-1185">Reference proteome</keyword>
<organism evidence="1 2">
    <name type="scientific">Pleurotus eryngii</name>
    <name type="common">Boletus of the steppes</name>
    <dbReference type="NCBI Taxonomy" id="5323"/>
    <lineage>
        <taxon>Eukaryota</taxon>
        <taxon>Fungi</taxon>
        <taxon>Dikarya</taxon>
        <taxon>Basidiomycota</taxon>
        <taxon>Agaricomycotina</taxon>
        <taxon>Agaricomycetes</taxon>
        <taxon>Agaricomycetidae</taxon>
        <taxon>Agaricales</taxon>
        <taxon>Pleurotineae</taxon>
        <taxon>Pleurotaceae</taxon>
        <taxon>Pleurotus</taxon>
    </lineage>
</organism>
<sequence length="71" mass="7957">LHQHLGHISACTAKKLVQDGMVARLTLDNSSAMDFFCKLCVYAKVTRKLVPKVQEGERGKDFGNEVHSNVW</sequence>
<feature type="non-terminal residue" evidence="1">
    <location>
        <position position="1"/>
    </location>
</feature>
<evidence type="ECO:0008006" key="3">
    <source>
        <dbReference type="Google" id="ProtNLM"/>
    </source>
</evidence>
<proteinExistence type="predicted"/>
<accession>A0A9P5ZIT7</accession>